<gene>
    <name evidence="4" type="ORF">HLASA_1180</name>
    <name evidence="3" type="ORF">HLASF_1192</name>
</gene>
<dbReference type="Gene3D" id="1.20.1250.20">
    <property type="entry name" value="MFS general substrate transporter like domains"/>
    <property type="match status" value="2"/>
</dbReference>
<feature type="transmembrane region" description="Helical" evidence="1">
    <location>
        <begin position="74"/>
        <end position="92"/>
    </location>
</feature>
<keyword evidence="1" id="KW-0472">Membrane</keyword>
<dbReference type="PROSITE" id="PS50850">
    <property type="entry name" value="MFS"/>
    <property type="match status" value="1"/>
</dbReference>
<evidence type="ECO:0000313" key="6">
    <source>
        <dbReference type="Proteomes" id="UP000069906"/>
    </source>
</evidence>
<name>A0A0F7PDG0_9EURY</name>
<protein>
    <submittedName>
        <fullName evidence="3">Major facilitator superfamily transporter</fullName>
    </submittedName>
</protein>
<dbReference type="InterPro" id="IPR020846">
    <property type="entry name" value="MFS_dom"/>
</dbReference>
<dbReference type="EMBL" id="CP011564">
    <property type="protein sequence ID" value="ALG82074.1"/>
    <property type="molecule type" value="Genomic_DNA"/>
</dbReference>
<dbReference type="OrthoDB" id="306263at2157"/>
<dbReference type="InterPro" id="IPR036259">
    <property type="entry name" value="MFS_trans_sf"/>
</dbReference>
<feature type="transmembrane region" description="Helical" evidence="1">
    <location>
        <begin position="302"/>
        <end position="321"/>
    </location>
</feature>
<evidence type="ECO:0000259" key="2">
    <source>
        <dbReference type="PROSITE" id="PS50850"/>
    </source>
</evidence>
<dbReference type="STRING" id="1604004.HLASA_1180"/>
<dbReference type="KEGG" id="hsf:HLASA_1180"/>
<organism evidence="3 6">
    <name type="scientific">Halanaeroarchaeum sulfurireducens</name>
    <dbReference type="NCBI Taxonomy" id="1604004"/>
    <lineage>
        <taxon>Archaea</taxon>
        <taxon>Methanobacteriati</taxon>
        <taxon>Methanobacteriota</taxon>
        <taxon>Stenosarchaea group</taxon>
        <taxon>Halobacteria</taxon>
        <taxon>Halobacteriales</taxon>
        <taxon>Halobacteriaceae</taxon>
        <taxon>Halanaeroarchaeum</taxon>
    </lineage>
</organism>
<dbReference type="PANTHER" id="PTHR23527">
    <property type="entry name" value="BLL3282 PROTEIN"/>
    <property type="match status" value="1"/>
</dbReference>
<dbReference type="Proteomes" id="UP000060390">
    <property type="component" value="Chromosome"/>
</dbReference>
<dbReference type="HOGENOM" id="CLU_679003_0_0_2"/>
<reference evidence="3 6" key="1">
    <citation type="journal article" date="2015" name="ISME J.">
        <title>Elemental sulfur and acetate can support life of a novel strictly anaerobic haloarchaeon.</title>
        <authorList>
            <person name="Sorokin D.Y."/>
            <person name="Kublanov I.V."/>
            <person name="Gavrilov S.N."/>
            <person name="Rojo D."/>
            <person name="Roman P."/>
            <person name="Golyshin P.N."/>
            <person name="Slepak V.Z."/>
            <person name="Smedile F."/>
            <person name="Ferrer M."/>
            <person name="Messina E."/>
            <person name="La Cono V."/>
            <person name="Yakimov M.M."/>
        </authorList>
    </citation>
    <scope>NUCLEOTIDE SEQUENCE [LARGE SCALE GENOMIC DNA]</scope>
    <source>
        <strain evidence="3 6">HSR2</strain>
    </source>
</reference>
<dbReference type="AlphaFoldDB" id="A0A0F7PDG0"/>
<feature type="transmembrane region" description="Helical" evidence="1">
    <location>
        <begin position="164"/>
        <end position="187"/>
    </location>
</feature>
<proteinExistence type="predicted"/>
<evidence type="ECO:0000313" key="5">
    <source>
        <dbReference type="Proteomes" id="UP000060390"/>
    </source>
</evidence>
<dbReference type="KEGG" id="hsu:HLASF_1192"/>
<dbReference type="Proteomes" id="UP000069906">
    <property type="component" value="Chromosome"/>
</dbReference>
<keyword evidence="6" id="KW-1185">Reference proteome</keyword>
<dbReference type="EMBL" id="CP008874">
    <property type="protein sequence ID" value="AKH97679.1"/>
    <property type="molecule type" value="Genomic_DNA"/>
</dbReference>
<reference evidence="4 5" key="3">
    <citation type="journal article" date="2016" name="Stand. Genomic Sci.">
        <title>Complete genome sequence of 'Halanaeroarchaeum sulfurireducens' M27-SA2, a sulfur-reducing and acetate-oxidizing haloarchaeon from the deep-sea hypersaline anoxic lake Medee.</title>
        <authorList>
            <person name="Messina E."/>
            <person name="Sorokin D.Y."/>
            <person name="Kublanov I.V."/>
            <person name="Toshchakov S."/>
            <person name="Lopatina A."/>
            <person name="Arcadi E."/>
            <person name="Smedile F."/>
            <person name="La Spada G."/>
            <person name="La Cono V."/>
            <person name="Yakimov M.M."/>
        </authorList>
    </citation>
    <scope>NUCLEOTIDE SEQUENCE [LARGE SCALE GENOMIC DNA]</scope>
    <source>
        <strain evidence="4 5">M27-SA2</strain>
    </source>
</reference>
<dbReference type="InterPro" id="IPR052952">
    <property type="entry name" value="MFS-Transporter"/>
</dbReference>
<evidence type="ECO:0000313" key="3">
    <source>
        <dbReference type="EMBL" id="AKH97679.1"/>
    </source>
</evidence>
<feature type="domain" description="Major facilitator superfamily (MFS) profile" evidence="2">
    <location>
        <begin position="1"/>
        <end position="389"/>
    </location>
</feature>
<keyword evidence="1" id="KW-0812">Transmembrane</keyword>
<keyword evidence="1" id="KW-1133">Transmembrane helix</keyword>
<evidence type="ECO:0000313" key="4">
    <source>
        <dbReference type="EMBL" id="ALG82074.1"/>
    </source>
</evidence>
<feature type="transmembrane region" description="Helical" evidence="1">
    <location>
        <begin position="275"/>
        <end position="295"/>
    </location>
</feature>
<feature type="transmembrane region" description="Helical" evidence="1">
    <location>
        <begin position="98"/>
        <end position="118"/>
    </location>
</feature>
<dbReference type="RefSeq" id="WP_050048407.1">
    <property type="nucleotide sequence ID" value="NZ_CP008874.1"/>
</dbReference>
<feature type="transmembrane region" description="Helical" evidence="1">
    <location>
        <begin position="45"/>
        <end position="67"/>
    </location>
</feature>
<accession>A0A0F7PDG0</accession>
<reference evidence="5" key="2">
    <citation type="submission" date="2015-05" db="EMBL/GenBank/DDBJ databases">
        <title>Complete genome sequence of Halanaeroarchaeum sulfurireducens type strain M27-SA2, a sulfate-reducer haloarchaeon from marine anoxic lake Medee.</title>
        <authorList>
            <person name="Messina E."/>
            <person name="Kublanov I.V."/>
            <person name="Toshchakov S."/>
            <person name="Arcadi E."/>
            <person name="La Spada G."/>
            <person name="La Cono V."/>
            <person name="Yakimov M.M."/>
        </authorList>
    </citation>
    <scope>NUCLEOTIDE SEQUENCE [LARGE SCALE GENOMIC DNA]</scope>
    <source>
        <strain evidence="5">M27-SA2</strain>
    </source>
</reference>
<dbReference type="InterPro" id="IPR011701">
    <property type="entry name" value="MFS"/>
</dbReference>
<sequence length="391" mass="39811">MSVERSWLGVGAVGGWQVVASSTYYSVFAATAAITAEFQVSQYQIGILLAVMTLGYTLMLFPAGAIVDGYGDRVAMVLGLGLLATGALTIGFTPTYEVLLIAVFILGASYASAMPATNRAIAARAPKGRYNLAIGVKQVGVTMGSAIASVAVTNATRVGGTWRTAFFGIGTVAGVVAVGYLIGYRGIGGSGSMELPNIRGLRSNRTYVLLTIAGFFIGSGVFTTTGYLVPYLGDSGTSVQIAGFALATMQVSGSAGRIGVGELADRLPGSPEGGAFRVMLAQMGTAAALFIALPLAGVSVQFVLVAILGVSMLGVTGLYHGTLVRLVPDDETGAATAGGQTTLNLGGLVAPPAFGLVADAAGFRVSWRLLAVASLLSAVALWFAIRSARDI</sequence>
<dbReference type="GeneID" id="26010528"/>
<feature type="transmembrane region" description="Helical" evidence="1">
    <location>
        <begin position="7"/>
        <end position="25"/>
    </location>
</feature>
<evidence type="ECO:0000256" key="1">
    <source>
        <dbReference type="SAM" id="Phobius"/>
    </source>
</evidence>
<feature type="transmembrane region" description="Helical" evidence="1">
    <location>
        <begin position="130"/>
        <end position="152"/>
    </location>
</feature>
<feature type="transmembrane region" description="Helical" evidence="1">
    <location>
        <begin position="207"/>
        <end position="229"/>
    </location>
</feature>
<dbReference type="GO" id="GO:0022857">
    <property type="term" value="F:transmembrane transporter activity"/>
    <property type="evidence" value="ECO:0007669"/>
    <property type="project" value="InterPro"/>
</dbReference>
<dbReference type="Pfam" id="PF07690">
    <property type="entry name" value="MFS_1"/>
    <property type="match status" value="1"/>
</dbReference>
<feature type="transmembrane region" description="Helical" evidence="1">
    <location>
        <begin position="365"/>
        <end position="385"/>
    </location>
</feature>
<dbReference type="SUPFAM" id="SSF103473">
    <property type="entry name" value="MFS general substrate transporter"/>
    <property type="match status" value="1"/>
</dbReference>
<dbReference type="PANTHER" id="PTHR23527:SF1">
    <property type="entry name" value="BLL3282 PROTEIN"/>
    <property type="match status" value="1"/>
</dbReference>